<feature type="binding site" evidence="6">
    <location>
        <begin position="123"/>
        <end position="124"/>
    </location>
    <ligand>
        <name>S-adenosyl-L-methionine</name>
        <dbReference type="ChEBI" id="CHEBI:59789"/>
    </ligand>
</feature>
<evidence type="ECO:0000313" key="7">
    <source>
        <dbReference type="EMBL" id="QNM82094.1"/>
    </source>
</evidence>
<protein>
    <recommendedName>
        <fullName evidence="6">Ribosomal RNA small subunit methyltransferase G</fullName>
        <ecNumber evidence="6">2.1.1.170</ecNumber>
    </recommendedName>
    <alternativeName>
        <fullName evidence="6">16S rRNA 7-methylguanosine methyltransferase</fullName>
        <shortName evidence="6">16S rRNA m7G methyltransferase</shortName>
    </alternativeName>
</protein>
<keyword evidence="5 6" id="KW-0949">S-adenosyl-L-methionine</keyword>
<evidence type="ECO:0000256" key="5">
    <source>
        <dbReference type="ARBA" id="ARBA00022691"/>
    </source>
</evidence>
<dbReference type="Pfam" id="PF02527">
    <property type="entry name" value="GidB"/>
    <property type="match status" value="1"/>
</dbReference>
<evidence type="ECO:0000256" key="4">
    <source>
        <dbReference type="ARBA" id="ARBA00022679"/>
    </source>
</evidence>
<dbReference type="InterPro" id="IPR003682">
    <property type="entry name" value="rRNA_ssu_MeTfrase_G"/>
</dbReference>
<dbReference type="Gene3D" id="3.40.50.150">
    <property type="entry name" value="Vaccinia Virus protein VP39"/>
    <property type="match status" value="1"/>
</dbReference>
<comment type="catalytic activity">
    <reaction evidence="6">
        <text>guanosine(527) in 16S rRNA + S-adenosyl-L-methionine = N(7)-methylguanosine(527) in 16S rRNA + S-adenosyl-L-homocysteine</text>
        <dbReference type="Rhea" id="RHEA:42732"/>
        <dbReference type="Rhea" id="RHEA-COMP:10209"/>
        <dbReference type="Rhea" id="RHEA-COMP:10210"/>
        <dbReference type="ChEBI" id="CHEBI:57856"/>
        <dbReference type="ChEBI" id="CHEBI:59789"/>
        <dbReference type="ChEBI" id="CHEBI:74269"/>
        <dbReference type="ChEBI" id="CHEBI:74480"/>
        <dbReference type="EC" id="2.1.1.170"/>
    </reaction>
</comment>
<dbReference type="GO" id="GO:0005829">
    <property type="term" value="C:cytosol"/>
    <property type="evidence" value="ECO:0007669"/>
    <property type="project" value="TreeGrafter"/>
</dbReference>
<dbReference type="NCBIfam" id="TIGR00138">
    <property type="entry name" value="rsmG_gidB"/>
    <property type="match status" value="1"/>
</dbReference>
<gene>
    <name evidence="6 7" type="primary">rsmG</name>
    <name evidence="7" type="ORF">H8M03_08625</name>
</gene>
<dbReference type="GO" id="GO:0070043">
    <property type="term" value="F:rRNA (guanine-N7-)-methyltransferase activity"/>
    <property type="evidence" value="ECO:0007669"/>
    <property type="project" value="UniProtKB-UniRule"/>
</dbReference>
<dbReference type="Proteomes" id="UP000515861">
    <property type="component" value="Chromosome"/>
</dbReference>
<keyword evidence="2 6" id="KW-0698">rRNA processing</keyword>
<dbReference type="InterPro" id="IPR029063">
    <property type="entry name" value="SAM-dependent_MTases_sf"/>
</dbReference>
<feature type="binding site" evidence="6">
    <location>
        <position position="72"/>
    </location>
    <ligand>
        <name>S-adenosyl-L-methionine</name>
        <dbReference type="ChEBI" id="CHEBI:59789"/>
    </ligand>
</feature>
<comment type="function">
    <text evidence="6">Specifically methylates the N7 position of guanine in position 527 of 16S rRNA.</text>
</comment>
<dbReference type="AlphaFoldDB" id="A0A7G9L0E5"/>
<comment type="similarity">
    <text evidence="6">Belongs to the methyltransferase superfamily. RNA methyltransferase RsmG family.</text>
</comment>
<keyword evidence="8" id="KW-1185">Reference proteome</keyword>
<organism evidence="7 8">
    <name type="scientific">Sphingomonas sabuli</name>
    <dbReference type="NCBI Taxonomy" id="2764186"/>
    <lineage>
        <taxon>Bacteria</taxon>
        <taxon>Pseudomonadati</taxon>
        <taxon>Pseudomonadota</taxon>
        <taxon>Alphaproteobacteria</taxon>
        <taxon>Sphingomonadales</taxon>
        <taxon>Sphingomonadaceae</taxon>
        <taxon>Sphingomonas</taxon>
    </lineage>
</organism>
<dbReference type="EC" id="2.1.1.170" evidence="6"/>
<dbReference type="PIRSF" id="PIRSF003078">
    <property type="entry name" value="GidB"/>
    <property type="match status" value="1"/>
</dbReference>
<name>A0A7G9L0E5_9SPHN</name>
<comment type="caution">
    <text evidence="6">Lacks conserved residue(s) required for the propagation of feature annotation.</text>
</comment>
<dbReference type="RefSeq" id="WP_187479049.1">
    <property type="nucleotide sequence ID" value="NZ_CP060697.1"/>
</dbReference>
<comment type="subcellular location">
    <subcellularLocation>
        <location evidence="6">Cytoplasm</location>
    </subcellularLocation>
</comment>
<keyword evidence="4 6" id="KW-0808">Transferase</keyword>
<keyword evidence="3 6" id="KW-0489">Methyltransferase</keyword>
<accession>A0A7G9L0E5</accession>
<dbReference type="SUPFAM" id="SSF53335">
    <property type="entry name" value="S-adenosyl-L-methionine-dependent methyltransferases"/>
    <property type="match status" value="1"/>
</dbReference>
<feature type="binding site" evidence="6">
    <location>
        <position position="77"/>
    </location>
    <ligand>
        <name>S-adenosyl-L-methionine</name>
        <dbReference type="ChEBI" id="CHEBI:59789"/>
    </ligand>
</feature>
<proteinExistence type="inferred from homology"/>
<evidence type="ECO:0000256" key="2">
    <source>
        <dbReference type="ARBA" id="ARBA00022552"/>
    </source>
</evidence>
<evidence type="ECO:0000256" key="6">
    <source>
        <dbReference type="HAMAP-Rule" id="MF_00074"/>
    </source>
</evidence>
<evidence type="ECO:0000256" key="3">
    <source>
        <dbReference type="ARBA" id="ARBA00022603"/>
    </source>
</evidence>
<evidence type="ECO:0000256" key="1">
    <source>
        <dbReference type="ARBA" id="ARBA00022490"/>
    </source>
</evidence>
<dbReference type="PANTHER" id="PTHR31760:SF0">
    <property type="entry name" value="S-ADENOSYL-L-METHIONINE-DEPENDENT METHYLTRANSFERASES SUPERFAMILY PROTEIN"/>
    <property type="match status" value="1"/>
</dbReference>
<keyword evidence="1 6" id="KW-0963">Cytoplasm</keyword>
<sequence>MIDRLEAATGRSVSRETFVLLEHYVEILRAESARQNLVSRASMDDLWSRHIIDGAQLVELAPDLDMSWADVGSGAGLPGMVVAILTSGPVTLIEPRKLRAEFLQKVVNELGLSNRVIVAPMKAERASGTFANITARAVAPAAKLLQLSTHLSTRKTRWILPKGRSAGSELVEVRRRWHCEAETVPSLTDPDSRILVLWDVKAKGGR</sequence>
<evidence type="ECO:0000313" key="8">
    <source>
        <dbReference type="Proteomes" id="UP000515861"/>
    </source>
</evidence>
<dbReference type="HAMAP" id="MF_00074">
    <property type="entry name" value="16SrRNA_methyltr_G"/>
    <property type="match status" value="1"/>
</dbReference>
<reference evidence="7 8" key="1">
    <citation type="submission" date="2020-08" db="EMBL/GenBank/DDBJ databases">
        <title>Sphingomonas sp. sand1-3 16S ribosomal RNA gene Genome sequencing and assembly.</title>
        <authorList>
            <person name="Kang M."/>
        </authorList>
    </citation>
    <scope>NUCLEOTIDE SEQUENCE [LARGE SCALE GENOMIC DNA]</scope>
    <source>
        <strain evidence="8">sand1-3</strain>
    </source>
</reference>
<dbReference type="KEGG" id="ssau:H8M03_08625"/>
<feature type="binding site" evidence="6">
    <location>
        <position position="136"/>
    </location>
    <ligand>
        <name>S-adenosyl-L-methionine</name>
        <dbReference type="ChEBI" id="CHEBI:59789"/>
    </ligand>
</feature>
<dbReference type="EMBL" id="CP060697">
    <property type="protein sequence ID" value="QNM82094.1"/>
    <property type="molecule type" value="Genomic_DNA"/>
</dbReference>
<dbReference type="PANTHER" id="PTHR31760">
    <property type="entry name" value="S-ADENOSYL-L-METHIONINE-DEPENDENT METHYLTRANSFERASES SUPERFAMILY PROTEIN"/>
    <property type="match status" value="1"/>
</dbReference>